<name>A0AA40VH40_9ACTN</name>
<reference evidence="4 5" key="1">
    <citation type="submission" date="2020-08" db="EMBL/GenBank/DDBJ databases">
        <title>Genomic Encyclopedia of Type Strains, Phase III (KMG-III): the genomes of soil and plant-associated and newly described type strains.</title>
        <authorList>
            <person name="Whitman W."/>
        </authorList>
    </citation>
    <scope>NUCLEOTIDE SEQUENCE [LARGE SCALE GENOMIC DNA]</scope>
    <source>
        <strain evidence="4 5">CECT 3271</strain>
    </source>
</reference>
<proteinExistence type="predicted"/>
<evidence type="ECO:0000256" key="1">
    <source>
        <dbReference type="ARBA" id="ARBA00022801"/>
    </source>
</evidence>
<accession>A0AA40VH40</accession>
<dbReference type="GO" id="GO:0016787">
    <property type="term" value="F:hydrolase activity"/>
    <property type="evidence" value="ECO:0007669"/>
    <property type="project" value="UniProtKB-KW"/>
</dbReference>
<feature type="region of interest" description="Disordered" evidence="2">
    <location>
        <begin position="22"/>
        <end position="53"/>
    </location>
</feature>
<keyword evidence="1" id="KW-0378">Hydrolase</keyword>
<evidence type="ECO:0000259" key="3">
    <source>
        <dbReference type="Pfam" id="PF12697"/>
    </source>
</evidence>
<evidence type="ECO:0000313" key="4">
    <source>
        <dbReference type="EMBL" id="MBA8945737.1"/>
    </source>
</evidence>
<evidence type="ECO:0000256" key="2">
    <source>
        <dbReference type="SAM" id="MobiDB-lite"/>
    </source>
</evidence>
<evidence type="ECO:0000313" key="5">
    <source>
        <dbReference type="Proteomes" id="UP000530412"/>
    </source>
</evidence>
<dbReference type="PANTHER" id="PTHR43798">
    <property type="entry name" value="MONOACYLGLYCEROL LIPASE"/>
    <property type="match status" value="1"/>
</dbReference>
<dbReference type="Gene3D" id="3.40.50.1820">
    <property type="entry name" value="alpha/beta hydrolase"/>
    <property type="match status" value="1"/>
</dbReference>
<dbReference type="EMBL" id="JACJIE010000010">
    <property type="protein sequence ID" value="MBA8945737.1"/>
    <property type="molecule type" value="Genomic_DNA"/>
</dbReference>
<dbReference type="GO" id="GO:0016020">
    <property type="term" value="C:membrane"/>
    <property type="evidence" value="ECO:0007669"/>
    <property type="project" value="TreeGrafter"/>
</dbReference>
<comment type="caution">
    <text evidence="4">The sequence shown here is derived from an EMBL/GenBank/DDBJ whole genome shotgun (WGS) entry which is preliminary data.</text>
</comment>
<dbReference type="InterPro" id="IPR029058">
    <property type="entry name" value="AB_hydrolase_fold"/>
</dbReference>
<dbReference type="SUPFAM" id="SSF53474">
    <property type="entry name" value="alpha/beta-Hydrolases"/>
    <property type="match status" value="1"/>
</dbReference>
<dbReference type="InterPro" id="IPR050266">
    <property type="entry name" value="AB_hydrolase_sf"/>
</dbReference>
<dbReference type="PRINTS" id="PR00111">
    <property type="entry name" value="ABHYDROLASE"/>
</dbReference>
<organism evidence="4 5">
    <name type="scientific">Streptomyces calvus</name>
    <dbReference type="NCBI Taxonomy" id="67282"/>
    <lineage>
        <taxon>Bacteria</taxon>
        <taxon>Bacillati</taxon>
        <taxon>Actinomycetota</taxon>
        <taxon>Actinomycetes</taxon>
        <taxon>Kitasatosporales</taxon>
        <taxon>Streptomycetaceae</taxon>
        <taxon>Streptomyces</taxon>
    </lineage>
</organism>
<dbReference type="InterPro" id="IPR000073">
    <property type="entry name" value="AB_hydrolase_1"/>
</dbReference>
<feature type="domain" description="AB hydrolase-1" evidence="3">
    <location>
        <begin position="57"/>
        <end position="291"/>
    </location>
</feature>
<gene>
    <name evidence="4" type="ORF">FHS33_004186</name>
</gene>
<dbReference type="PANTHER" id="PTHR43798:SF31">
    <property type="entry name" value="AB HYDROLASE SUPERFAMILY PROTEIN YCLE"/>
    <property type="match status" value="1"/>
</dbReference>
<dbReference type="AlphaFoldDB" id="A0AA40VH40"/>
<protein>
    <submittedName>
        <fullName evidence="4">3-oxoadipate enol-lactonase</fullName>
    </submittedName>
</protein>
<dbReference type="Proteomes" id="UP000530412">
    <property type="component" value="Unassembled WGS sequence"/>
</dbReference>
<sequence>MRQVVLHGLHRDEQLQRRLLIRRTGRHQPGHRPLLRSEPGQTRSGTPTGPPDAPLLVLGPSLGTTTRIWQAQRARLGEDFRVLRYDLPGHGGSPTGALRDPSPGATTVDDLADAVLALVDDVTGGEEPSAFHCAGISLGGAVGAWLALRHPRRVAALALVCSSARFGAERPWRERAELVRREGMAPLRETSPGRWFADPATARTPVGRALLDDLAAVDPAGYAACCDALAGYDVRAELPAVQAPTLVIGGTHDLATPLGHARELAGLVPGAVLRTVGCGHLAVEAPDAVERALASFLAGGQAVARRMSMLP</sequence>
<feature type="compositionally biased region" description="Basic residues" evidence="2">
    <location>
        <begin position="22"/>
        <end position="34"/>
    </location>
</feature>
<dbReference type="Pfam" id="PF12697">
    <property type="entry name" value="Abhydrolase_6"/>
    <property type="match status" value="1"/>
</dbReference>